<dbReference type="InterPro" id="IPR012878">
    <property type="entry name" value="Beta-AFase-like_GH127_cat"/>
</dbReference>
<evidence type="ECO:0008006" key="6">
    <source>
        <dbReference type="Google" id="ProtNLM"/>
    </source>
</evidence>
<name>A0A7Y9DMA0_9ACTN</name>
<dbReference type="Pfam" id="PF07944">
    <property type="entry name" value="Beta-AFase-like_GH127_cat"/>
    <property type="match status" value="1"/>
</dbReference>
<evidence type="ECO:0000259" key="2">
    <source>
        <dbReference type="Pfam" id="PF20736"/>
    </source>
</evidence>
<dbReference type="GO" id="GO:0005975">
    <property type="term" value="P:carbohydrate metabolic process"/>
    <property type="evidence" value="ECO:0007669"/>
    <property type="project" value="InterPro"/>
</dbReference>
<sequence>MTSTTAGPAVTNAPAAPTAAAAVALHPVPLGASRSTAGFWFDRMQANRRQALRTGYEKLETAGNLRNLRIAAGREQGEVKGPIFMDSDVYKWLEAAGWEYGREADEEVLGWIREITDVVAAAQAPDGYLDSVQQVRGKGERYTGLHWSHEHYCAGHLFQAAVAVHRSTGETGLLDVAVRLADHLVATFGPGRNEEVDGHPVVEMGLVELYRETGKQEYLDLARWFVDARGHASIQAEHGADPTYFSDRVPVREATSPEGHSVRAVYFTAGAADVAAETGDTELRDALVRQWEGMLASKTYVTGGIGSRWDWEQFGDHHELPPDRAYAETCAAIGSVQWTWRLLLATGEARYADLVERTLYNAFLPGVSLAGTEYFYVNALQLRHGAHAEEERSVANGRRPWFDCACCPPNIMRTLSSLDAYVATRSETGGVPGVQVHQYTTGTIEAAGASLRVTTDYPWDGTVRVEVERSPGEFELALRVPAWAQGASATVAGTALDVTPGEYLRVRREFAAGDVVELVLPMTVRVVEADPRVDAVRGSVVVERGPLVYAVEQADLPDGLPADDVRVRVAEVRTAQAEHRPDLLEGVTVLHLPVHAALAAGTTPLYRPAGDDPAPQAAAETQVVPAIPYYAWANRDLGAMRVWLPRA</sequence>
<dbReference type="RefSeq" id="WP_179752752.1">
    <property type="nucleotide sequence ID" value="NZ_BAAAGN010000010.1"/>
</dbReference>
<dbReference type="PANTHER" id="PTHR43465">
    <property type="entry name" value="DUF1680 DOMAIN PROTEIN (AFU_ORTHOLOGUE AFUA_1G08910)"/>
    <property type="match status" value="1"/>
</dbReference>
<dbReference type="EMBL" id="JACCBB010000001">
    <property type="protein sequence ID" value="NYD23208.1"/>
    <property type="molecule type" value="Genomic_DNA"/>
</dbReference>
<gene>
    <name evidence="4" type="ORF">BJ968_002748</name>
</gene>
<feature type="domain" description="Non-reducing end beta-L-arabinofuranosidase-like GH127 catalytic" evidence="1">
    <location>
        <begin position="36"/>
        <end position="418"/>
    </location>
</feature>
<evidence type="ECO:0000259" key="3">
    <source>
        <dbReference type="Pfam" id="PF20737"/>
    </source>
</evidence>
<organism evidence="4 5">
    <name type="scientific">Kineococcus aurantiacus</name>
    <dbReference type="NCBI Taxonomy" id="37633"/>
    <lineage>
        <taxon>Bacteria</taxon>
        <taxon>Bacillati</taxon>
        <taxon>Actinomycetota</taxon>
        <taxon>Actinomycetes</taxon>
        <taxon>Kineosporiales</taxon>
        <taxon>Kineosporiaceae</taxon>
        <taxon>Kineococcus</taxon>
    </lineage>
</organism>
<evidence type="ECO:0000313" key="5">
    <source>
        <dbReference type="Proteomes" id="UP000521922"/>
    </source>
</evidence>
<dbReference type="Pfam" id="PF20736">
    <property type="entry name" value="Glyco_hydro127M"/>
    <property type="match status" value="1"/>
</dbReference>
<dbReference type="Pfam" id="PF20737">
    <property type="entry name" value="Glyco_hydro127C"/>
    <property type="match status" value="1"/>
</dbReference>
<dbReference type="InterPro" id="IPR049049">
    <property type="entry name" value="Beta-AFase-like_GH127_C"/>
</dbReference>
<evidence type="ECO:0000313" key="4">
    <source>
        <dbReference type="EMBL" id="NYD23208.1"/>
    </source>
</evidence>
<feature type="domain" description="Non-reducing end beta-L-arabinofuranosidase-like GH127 middle" evidence="2">
    <location>
        <begin position="434"/>
        <end position="522"/>
    </location>
</feature>
<accession>A0A7Y9DMA0</accession>
<protein>
    <recommendedName>
        <fullName evidence="6">Glycoside hydrolase family 127 protein</fullName>
    </recommendedName>
</protein>
<proteinExistence type="predicted"/>
<keyword evidence="5" id="KW-1185">Reference proteome</keyword>
<feature type="domain" description="Non-reducing end beta-L-arabinofuranosidase-like GH127 C-terminal" evidence="3">
    <location>
        <begin position="524"/>
        <end position="645"/>
    </location>
</feature>
<evidence type="ECO:0000259" key="1">
    <source>
        <dbReference type="Pfam" id="PF07944"/>
    </source>
</evidence>
<dbReference type="InterPro" id="IPR008928">
    <property type="entry name" value="6-hairpin_glycosidase_sf"/>
</dbReference>
<reference evidence="4 5" key="1">
    <citation type="submission" date="2020-07" db="EMBL/GenBank/DDBJ databases">
        <title>Sequencing the genomes of 1000 actinobacteria strains.</title>
        <authorList>
            <person name="Klenk H.-P."/>
        </authorList>
    </citation>
    <scope>NUCLEOTIDE SEQUENCE [LARGE SCALE GENOMIC DNA]</scope>
    <source>
        <strain evidence="4 5">DSM 7487</strain>
    </source>
</reference>
<comment type="caution">
    <text evidence="4">The sequence shown here is derived from an EMBL/GenBank/DDBJ whole genome shotgun (WGS) entry which is preliminary data.</text>
</comment>
<dbReference type="AlphaFoldDB" id="A0A7Y9DMA0"/>
<dbReference type="PANTHER" id="PTHR43465:SF2">
    <property type="entry name" value="DUF1680 DOMAIN PROTEIN (AFU_ORTHOLOGUE AFUA_1G08910)"/>
    <property type="match status" value="1"/>
</dbReference>
<dbReference type="Proteomes" id="UP000521922">
    <property type="component" value="Unassembled WGS sequence"/>
</dbReference>
<dbReference type="InterPro" id="IPR049174">
    <property type="entry name" value="Beta-AFase-like"/>
</dbReference>
<dbReference type="InterPro" id="IPR049046">
    <property type="entry name" value="Beta-AFase-like_GH127_middle"/>
</dbReference>
<dbReference type="SUPFAM" id="SSF48208">
    <property type="entry name" value="Six-hairpin glycosidases"/>
    <property type="match status" value="1"/>
</dbReference>